<dbReference type="InterPro" id="IPR009057">
    <property type="entry name" value="Homeodomain-like_sf"/>
</dbReference>
<comment type="caution">
    <text evidence="6">The sequence shown here is derived from an EMBL/GenBank/DDBJ whole genome shotgun (WGS) entry which is preliminary data.</text>
</comment>
<gene>
    <name evidence="6" type="ORF">GZA08_02620</name>
</gene>
<sequence>MGVLADTARTRLQQAAVDLFGERGFDSTTAAEIAARAGVTERTFFRHFADKREVLFDGQAVLLEALLAAIDDIPPDAPPLGTLFRAFRSVCPLLDANRPFSEPRQAVISATPALQERELAKTAALAAALAQALRARGVPDDRAAFAAQIGMAVFAHVTVDWLEKSEPGLTDRLDRAEQDLKTLL</sequence>
<evidence type="ECO:0000256" key="2">
    <source>
        <dbReference type="ARBA" id="ARBA00023125"/>
    </source>
</evidence>
<evidence type="ECO:0000313" key="7">
    <source>
        <dbReference type="Proteomes" id="UP000474757"/>
    </source>
</evidence>
<evidence type="ECO:0000259" key="5">
    <source>
        <dbReference type="PROSITE" id="PS50977"/>
    </source>
</evidence>
<organism evidence="6 7">
    <name type="scientific">Pseudoroseicyclus tamaricis</name>
    <dbReference type="NCBI Taxonomy" id="2705421"/>
    <lineage>
        <taxon>Bacteria</taxon>
        <taxon>Pseudomonadati</taxon>
        <taxon>Pseudomonadota</taxon>
        <taxon>Alphaproteobacteria</taxon>
        <taxon>Rhodobacterales</taxon>
        <taxon>Paracoccaceae</taxon>
        <taxon>Pseudoroseicyclus</taxon>
    </lineage>
</organism>
<evidence type="ECO:0000256" key="1">
    <source>
        <dbReference type="ARBA" id="ARBA00023015"/>
    </source>
</evidence>
<dbReference type="PROSITE" id="PS50977">
    <property type="entry name" value="HTH_TETR_2"/>
    <property type="match status" value="1"/>
</dbReference>
<dbReference type="AlphaFoldDB" id="A0A6B2JPJ0"/>
<keyword evidence="1" id="KW-0805">Transcription regulation</keyword>
<feature type="DNA-binding region" description="H-T-H motif" evidence="4">
    <location>
        <begin position="29"/>
        <end position="48"/>
    </location>
</feature>
<dbReference type="PROSITE" id="PS01081">
    <property type="entry name" value="HTH_TETR_1"/>
    <property type="match status" value="1"/>
</dbReference>
<dbReference type="InterPro" id="IPR001647">
    <property type="entry name" value="HTH_TetR"/>
</dbReference>
<dbReference type="PRINTS" id="PR00455">
    <property type="entry name" value="HTHTETR"/>
</dbReference>
<feature type="domain" description="HTH tetR-type" evidence="5">
    <location>
        <begin position="6"/>
        <end position="66"/>
    </location>
</feature>
<keyword evidence="7" id="KW-1185">Reference proteome</keyword>
<evidence type="ECO:0000256" key="4">
    <source>
        <dbReference type="PROSITE-ProRule" id="PRU00335"/>
    </source>
</evidence>
<dbReference type="Proteomes" id="UP000474757">
    <property type="component" value="Unassembled WGS sequence"/>
</dbReference>
<dbReference type="GO" id="GO:0000976">
    <property type="term" value="F:transcription cis-regulatory region binding"/>
    <property type="evidence" value="ECO:0007669"/>
    <property type="project" value="TreeGrafter"/>
</dbReference>
<dbReference type="GO" id="GO:0003700">
    <property type="term" value="F:DNA-binding transcription factor activity"/>
    <property type="evidence" value="ECO:0007669"/>
    <property type="project" value="TreeGrafter"/>
</dbReference>
<dbReference type="Pfam" id="PF00440">
    <property type="entry name" value="TetR_N"/>
    <property type="match status" value="1"/>
</dbReference>
<dbReference type="InterPro" id="IPR023772">
    <property type="entry name" value="DNA-bd_HTH_TetR-type_CS"/>
</dbReference>
<dbReference type="Gene3D" id="1.10.357.10">
    <property type="entry name" value="Tetracycline Repressor, domain 2"/>
    <property type="match status" value="1"/>
</dbReference>
<dbReference type="PANTHER" id="PTHR30055:SF238">
    <property type="entry name" value="MYCOFACTOCIN BIOSYNTHESIS TRANSCRIPTIONAL REGULATOR MFTR-RELATED"/>
    <property type="match status" value="1"/>
</dbReference>
<dbReference type="PANTHER" id="PTHR30055">
    <property type="entry name" value="HTH-TYPE TRANSCRIPTIONAL REGULATOR RUTR"/>
    <property type="match status" value="1"/>
</dbReference>
<protein>
    <submittedName>
        <fullName evidence="6">TetR family transcriptional regulator</fullName>
    </submittedName>
</protein>
<dbReference type="EMBL" id="JAAGAB010000001">
    <property type="protein sequence ID" value="NDU99864.1"/>
    <property type="molecule type" value="Genomic_DNA"/>
</dbReference>
<evidence type="ECO:0000256" key="3">
    <source>
        <dbReference type="ARBA" id="ARBA00023163"/>
    </source>
</evidence>
<keyword evidence="2 4" id="KW-0238">DNA-binding</keyword>
<proteinExistence type="predicted"/>
<evidence type="ECO:0000313" key="6">
    <source>
        <dbReference type="EMBL" id="NDU99864.1"/>
    </source>
</evidence>
<name>A0A6B2JPJ0_9RHOB</name>
<keyword evidence="3" id="KW-0804">Transcription</keyword>
<dbReference type="InterPro" id="IPR050109">
    <property type="entry name" value="HTH-type_TetR-like_transc_reg"/>
</dbReference>
<dbReference type="SUPFAM" id="SSF46689">
    <property type="entry name" value="Homeodomain-like"/>
    <property type="match status" value="1"/>
</dbReference>
<reference evidence="6 7" key="1">
    <citation type="submission" date="2020-02" db="EMBL/GenBank/DDBJ databases">
        <title>Pseudoroseicyclus tamarix, sp. nov., isolated from offshore sediment of a Tamarix chinensis forest.</title>
        <authorList>
            <person name="Gai Y."/>
        </authorList>
    </citation>
    <scope>NUCLEOTIDE SEQUENCE [LARGE SCALE GENOMIC DNA]</scope>
    <source>
        <strain evidence="6 7">CLL3-39</strain>
    </source>
</reference>
<accession>A0A6B2JPJ0</accession>